<feature type="region of interest" description="Disordered" evidence="1">
    <location>
        <begin position="111"/>
        <end position="133"/>
    </location>
</feature>
<evidence type="ECO:0000313" key="2">
    <source>
        <dbReference type="EMBL" id="MYL98603.1"/>
    </source>
</evidence>
<evidence type="ECO:0000256" key="1">
    <source>
        <dbReference type="SAM" id="MobiDB-lite"/>
    </source>
</evidence>
<name>A0A7X4K8R9_9SPHN</name>
<protein>
    <recommendedName>
        <fullName evidence="4">DNA-directed DNA polymerase family A palm domain-containing protein</fullName>
    </recommendedName>
</protein>
<dbReference type="AlphaFoldDB" id="A0A7X4K8R9"/>
<reference evidence="2 3" key="1">
    <citation type="submission" date="2019-12" db="EMBL/GenBank/DDBJ databases">
        <authorList>
            <person name="Feng G."/>
            <person name="Zhu H."/>
        </authorList>
    </citation>
    <scope>NUCLEOTIDE SEQUENCE [LARGE SCALE GENOMIC DNA]</scope>
    <source>
        <strain evidence="2 3">FGD1</strain>
    </source>
</reference>
<evidence type="ECO:0000313" key="3">
    <source>
        <dbReference type="Proteomes" id="UP000465810"/>
    </source>
</evidence>
<gene>
    <name evidence="2" type="ORF">GR702_12590</name>
</gene>
<dbReference type="Proteomes" id="UP000465810">
    <property type="component" value="Unassembled WGS sequence"/>
</dbReference>
<evidence type="ECO:0008006" key="4">
    <source>
        <dbReference type="Google" id="ProtNLM"/>
    </source>
</evidence>
<keyword evidence="3" id="KW-1185">Reference proteome</keyword>
<accession>A0A7X4K8R9</accession>
<dbReference type="RefSeq" id="WP_160986235.1">
    <property type="nucleotide sequence ID" value="NZ_WVTD01000008.1"/>
</dbReference>
<sequence>MMVAALLKEASIRTDGYLFRSMGRDSFKNQGFTDCPVGYRPFKTVVDGLKGKGYLEVVTGFKESVNVHDRGIATRFRATPKLIALAEQYGIRLPDWASHFTMLPRPKAVRAPIQLRADSRKDKKGKKHKGGRVDFDPAHPAAYRYAKQVHDINTFFADQDIQPAECHFAFTRIFAQGDHRDYRWNKGARLYSYAFGKSYQQMPRVARPERGDHIGRENITINGEPVVEVDISASYLTILHKLMRVPLPADPYDIPGVPRKVAKIWVTITLGHTGFHSRWPDAAKRRYSSNHPNGAADLQRDFPFGKTQRKILDHLPLLKDWPTNPVTWADLQFLESSAVVDAVHELATRYGVPALPLHDAVIVPRSKAELAKQVLSTCFQGHVGVLPTLTTK</sequence>
<comment type="caution">
    <text evidence="2">The sequence shown here is derived from an EMBL/GenBank/DDBJ whole genome shotgun (WGS) entry which is preliminary data.</text>
</comment>
<proteinExistence type="predicted"/>
<dbReference type="EMBL" id="WVTD01000008">
    <property type="protein sequence ID" value="MYL98603.1"/>
    <property type="molecule type" value="Genomic_DNA"/>
</dbReference>
<organism evidence="2 3">
    <name type="scientific">Novosphingobium silvae</name>
    <dbReference type="NCBI Taxonomy" id="2692619"/>
    <lineage>
        <taxon>Bacteria</taxon>
        <taxon>Pseudomonadati</taxon>
        <taxon>Pseudomonadota</taxon>
        <taxon>Alphaproteobacteria</taxon>
        <taxon>Sphingomonadales</taxon>
        <taxon>Sphingomonadaceae</taxon>
        <taxon>Novosphingobium</taxon>
    </lineage>
</organism>